<keyword evidence="5" id="KW-1185">Reference proteome</keyword>
<dbReference type="Pfam" id="PF00005">
    <property type="entry name" value="ABC_tran"/>
    <property type="match status" value="1"/>
</dbReference>
<dbReference type="GO" id="GO:0005524">
    <property type="term" value="F:ATP binding"/>
    <property type="evidence" value="ECO:0007669"/>
    <property type="project" value="InterPro"/>
</dbReference>
<dbReference type="PANTHER" id="PTHR42734">
    <property type="entry name" value="METAL TRANSPORT SYSTEM ATP-BINDING PROTEIN TM_0124-RELATED"/>
    <property type="match status" value="1"/>
</dbReference>
<dbReference type="AlphaFoldDB" id="A6UU67"/>
<dbReference type="EMBL" id="CP000743">
    <property type="protein sequence ID" value="ABR56039.1"/>
    <property type="molecule type" value="Genomic_DNA"/>
</dbReference>
<keyword evidence="2" id="KW-0813">Transport</keyword>
<dbReference type="InterPro" id="IPR003439">
    <property type="entry name" value="ABC_transporter-like_ATP-bd"/>
</dbReference>
<dbReference type="RefSeq" id="WP_011973171.1">
    <property type="nucleotide sequence ID" value="NC_009635.1"/>
</dbReference>
<accession>A6UU67</accession>
<gene>
    <name evidence="4" type="ordered locus">Maeo_0453</name>
</gene>
<proteinExistence type="inferred from homology"/>
<dbReference type="GeneID" id="5327718"/>
<dbReference type="Proteomes" id="UP000001106">
    <property type="component" value="Chromosome"/>
</dbReference>
<dbReference type="HOGENOM" id="CLU_000604_1_11_2"/>
<dbReference type="InterPro" id="IPR027417">
    <property type="entry name" value="P-loop_NTPase"/>
</dbReference>
<dbReference type="InterPro" id="IPR050153">
    <property type="entry name" value="Metal_Ion_Import_ABC"/>
</dbReference>
<evidence type="ECO:0000313" key="4">
    <source>
        <dbReference type="EMBL" id="ABR56039.1"/>
    </source>
</evidence>
<evidence type="ECO:0000313" key="5">
    <source>
        <dbReference type="Proteomes" id="UP000001106"/>
    </source>
</evidence>
<protein>
    <submittedName>
        <fullName evidence="4">ABC transporter related</fullName>
    </submittedName>
</protein>
<feature type="domain" description="ABC transporter" evidence="3">
    <location>
        <begin position="2"/>
        <end position="107"/>
    </location>
</feature>
<dbReference type="PANTHER" id="PTHR42734:SF17">
    <property type="entry name" value="METAL TRANSPORT SYSTEM ATP-BINDING PROTEIN TM_0124-RELATED"/>
    <property type="match status" value="1"/>
</dbReference>
<dbReference type="GO" id="GO:0016887">
    <property type="term" value="F:ATP hydrolysis activity"/>
    <property type="evidence" value="ECO:0007669"/>
    <property type="project" value="InterPro"/>
</dbReference>
<comment type="similarity">
    <text evidence="1">Belongs to the ABC transporter superfamily.</text>
</comment>
<name>A6UU67_META3</name>
<dbReference type="KEGG" id="mae:Maeo_0453"/>
<dbReference type="Gene3D" id="3.40.50.300">
    <property type="entry name" value="P-loop containing nucleotide triphosphate hydrolases"/>
    <property type="match status" value="1"/>
</dbReference>
<dbReference type="SUPFAM" id="SSF52540">
    <property type="entry name" value="P-loop containing nucleoside triphosphate hydrolases"/>
    <property type="match status" value="1"/>
</dbReference>
<evidence type="ECO:0000259" key="3">
    <source>
        <dbReference type="Pfam" id="PF00005"/>
    </source>
</evidence>
<evidence type="ECO:0000256" key="2">
    <source>
        <dbReference type="ARBA" id="ARBA00022448"/>
    </source>
</evidence>
<evidence type="ECO:0000256" key="1">
    <source>
        <dbReference type="ARBA" id="ARBA00005417"/>
    </source>
</evidence>
<organism evidence="4 5">
    <name type="scientific">Methanococcus aeolicus (strain ATCC BAA-1280 / DSM 17508 / OCM 812 / Nankai-3)</name>
    <dbReference type="NCBI Taxonomy" id="419665"/>
    <lineage>
        <taxon>Archaea</taxon>
        <taxon>Methanobacteriati</taxon>
        <taxon>Methanobacteriota</taxon>
        <taxon>Methanomada group</taxon>
        <taxon>Methanococci</taxon>
        <taxon>Methanococcales</taxon>
        <taxon>Methanococcaceae</taxon>
        <taxon>Methanococcus</taxon>
    </lineage>
</organism>
<reference evidence="4" key="1">
    <citation type="submission" date="2007-06" db="EMBL/GenBank/DDBJ databases">
        <title>Complete sequence of Methanococcus aeolicus Nankai-3.</title>
        <authorList>
            <consortium name="US DOE Joint Genome Institute"/>
            <person name="Copeland A."/>
            <person name="Lucas S."/>
            <person name="Lapidus A."/>
            <person name="Barry K."/>
            <person name="Glavina del Rio T."/>
            <person name="Dalin E."/>
            <person name="Tice H."/>
            <person name="Pitluck S."/>
            <person name="Chain P."/>
            <person name="Malfatti S."/>
            <person name="Shin M."/>
            <person name="Vergez L."/>
            <person name="Schmutz J."/>
            <person name="Larimer F."/>
            <person name="Land M."/>
            <person name="Hauser L."/>
            <person name="Kyrpides N."/>
            <person name="Lykidis A."/>
            <person name="Sieprawska-Lupa M."/>
            <person name="Whitman W.B."/>
            <person name="Richardson P."/>
        </authorList>
    </citation>
    <scope>NUCLEOTIDE SEQUENCE [LARGE SCALE GENOMIC DNA]</scope>
    <source>
        <strain evidence="4">Nankai-3</strain>
    </source>
</reference>
<sequence>MLKALLGILPHTGKIEWKDDVKISYLPQRLSKEDFACVPISIKDFFKFKNVSDNVIISMLECVGLENCEKLLNVNPGELSGGQFQRMLIAWSLIDNPDVLLFDEPTTGIDIGGEKTIYSLLYKFWKERDLTILLITHDLNIVFTYSTNCLCINRNKKCYGAPKEILTPEQLQKIYGANIKFYKHTH</sequence>
<dbReference type="eggNOG" id="arCOG00201">
    <property type="taxonomic scope" value="Archaea"/>
</dbReference>
<dbReference type="STRING" id="419665.Maeo_0453"/>